<reference evidence="3" key="4">
    <citation type="journal article" date="2015" name="G3 (Bethesda)">
        <title>Genome sequences of three phytopathogenic species of the Magnaporthaceae family of fungi.</title>
        <authorList>
            <person name="Okagaki L.H."/>
            <person name="Nunes C.C."/>
            <person name="Sailsbery J."/>
            <person name="Clay B."/>
            <person name="Brown D."/>
            <person name="John T."/>
            <person name="Oh Y."/>
            <person name="Young N."/>
            <person name="Fitzgerald M."/>
            <person name="Haas B.J."/>
            <person name="Zeng Q."/>
            <person name="Young S."/>
            <person name="Adiconis X."/>
            <person name="Fan L."/>
            <person name="Levin J.Z."/>
            <person name="Mitchell T.K."/>
            <person name="Okubara P.A."/>
            <person name="Farman M.L."/>
            <person name="Kohn L.M."/>
            <person name="Birren B."/>
            <person name="Ma L.-J."/>
            <person name="Dean R.A."/>
        </authorList>
    </citation>
    <scope>NUCLEOTIDE SEQUENCE</scope>
    <source>
        <strain evidence="3">R3-111a-1</strain>
    </source>
</reference>
<dbReference type="Proteomes" id="UP000006039">
    <property type="component" value="Unassembled WGS sequence"/>
</dbReference>
<evidence type="ECO:0000256" key="1">
    <source>
        <dbReference type="SAM" id="MobiDB-lite"/>
    </source>
</evidence>
<feature type="compositionally biased region" description="Polar residues" evidence="1">
    <location>
        <begin position="49"/>
        <end position="59"/>
    </location>
</feature>
<proteinExistence type="predicted"/>
<dbReference type="GeneID" id="20347565"/>
<evidence type="ECO:0000313" key="3">
    <source>
        <dbReference type="EnsemblFungi" id="EJT77195"/>
    </source>
</evidence>
<organism evidence="2">
    <name type="scientific">Gaeumannomyces tritici (strain R3-111a-1)</name>
    <name type="common">Wheat and barley take-all root rot fungus</name>
    <name type="synonym">Gaeumannomyces graminis var. tritici</name>
    <dbReference type="NCBI Taxonomy" id="644352"/>
    <lineage>
        <taxon>Eukaryota</taxon>
        <taxon>Fungi</taxon>
        <taxon>Dikarya</taxon>
        <taxon>Ascomycota</taxon>
        <taxon>Pezizomycotina</taxon>
        <taxon>Sordariomycetes</taxon>
        <taxon>Sordariomycetidae</taxon>
        <taxon>Magnaporthales</taxon>
        <taxon>Magnaporthaceae</taxon>
        <taxon>Gaeumannomyces</taxon>
    </lineage>
</organism>
<dbReference type="RefSeq" id="XP_009223195.1">
    <property type="nucleotide sequence ID" value="XM_009224931.1"/>
</dbReference>
<dbReference type="eggNOG" id="ENOG502SSMU">
    <property type="taxonomic scope" value="Eukaryota"/>
</dbReference>
<name>J3P0R2_GAET3</name>
<feature type="compositionally biased region" description="Polar residues" evidence="1">
    <location>
        <begin position="252"/>
        <end position="271"/>
    </location>
</feature>
<gene>
    <name evidence="3" type="primary">20347565</name>
    <name evidence="2" type="ORF">GGTG_07107</name>
</gene>
<feature type="region of interest" description="Disordered" evidence="1">
    <location>
        <begin position="710"/>
        <end position="750"/>
    </location>
</feature>
<feature type="compositionally biased region" description="Basic and acidic residues" evidence="1">
    <location>
        <begin position="728"/>
        <end position="750"/>
    </location>
</feature>
<reference evidence="3" key="5">
    <citation type="submission" date="2018-04" db="UniProtKB">
        <authorList>
            <consortium name="EnsemblFungi"/>
        </authorList>
    </citation>
    <scope>IDENTIFICATION</scope>
    <source>
        <strain evidence="3">R3-111a-1</strain>
    </source>
</reference>
<feature type="region of interest" description="Disordered" evidence="1">
    <location>
        <begin position="167"/>
        <end position="286"/>
    </location>
</feature>
<feature type="region of interest" description="Disordered" evidence="1">
    <location>
        <begin position="388"/>
        <end position="412"/>
    </location>
</feature>
<feature type="region of interest" description="Disordered" evidence="1">
    <location>
        <begin position="445"/>
        <end position="642"/>
    </location>
</feature>
<dbReference type="OrthoDB" id="5339332at2759"/>
<dbReference type="AlphaFoldDB" id="J3P0R2"/>
<feature type="region of interest" description="Disordered" evidence="1">
    <location>
        <begin position="1"/>
        <end position="114"/>
    </location>
</feature>
<feature type="compositionally biased region" description="Polar residues" evidence="1">
    <location>
        <begin position="584"/>
        <end position="605"/>
    </location>
</feature>
<accession>J3P0R2</accession>
<evidence type="ECO:0000313" key="4">
    <source>
        <dbReference type="Proteomes" id="UP000006039"/>
    </source>
</evidence>
<dbReference type="STRING" id="644352.J3P0R2"/>
<reference evidence="4" key="1">
    <citation type="submission" date="2010-07" db="EMBL/GenBank/DDBJ databases">
        <title>The genome sequence of Gaeumannomyces graminis var. tritici strain R3-111a-1.</title>
        <authorList>
            <consortium name="The Broad Institute Genome Sequencing Platform"/>
            <person name="Ma L.-J."/>
            <person name="Dead R."/>
            <person name="Young S."/>
            <person name="Zeng Q."/>
            <person name="Koehrsen M."/>
            <person name="Alvarado L."/>
            <person name="Berlin A."/>
            <person name="Chapman S.B."/>
            <person name="Chen Z."/>
            <person name="Freedman E."/>
            <person name="Gellesch M."/>
            <person name="Goldberg J."/>
            <person name="Griggs A."/>
            <person name="Gujja S."/>
            <person name="Heilman E.R."/>
            <person name="Heiman D."/>
            <person name="Hepburn T."/>
            <person name="Howarth C."/>
            <person name="Jen D."/>
            <person name="Larson L."/>
            <person name="Mehta T."/>
            <person name="Neiman D."/>
            <person name="Pearson M."/>
            <person name="Roberts A."/>
            <person name="Saif S."/>
            <person name="Shea T."/>
            <person name="Shenoy N."/>
            <person name="Sisk P."/>
            <person name="Stolte C."/>
            <person name="Sykes S."/>
            <person name="Walk T."/>
            <person name="White J."/>
            <person name="Yandava C."/>
            <person name="Haas B."/>
            <person name="Nusbaum C."/>
            <person name="Birren B."/>
        </authorList>
    </citation>
    <scope>NUCLEOTIDE SEQUENCE [LARGE SCALE GENOMIC DNA]</scope>
    <source>
        <strain evidence="4">R3-111a-1</strain>
    </source>
</reference>
<feature type="compositionally biased region" description="Polar residues" evidence="1">
    <location>
        <begin position="167"/>
        <end position="178"/>
    </location>
</feature>
<feature type="compositionally biased region" description="Basic and acidic residues" evidence="1">
    <location>
        <begin position="485"/>
        <end position="510"/>
    </location>
</feature>
<dbReference type="VEuPathDB" id="FungiDB:GGTG_07107"/>
<feature type="compositionally biased region" description="Polar residues" evidence="1">
    <location>
        <begin position="195"/>
        <end position="217"/>
    </location>
</feature>
<keyword evidence="4" id="KW-1185">Reference proteome</keyword>
<feature type="compositionally biased region" description="Low complexity" evidence="1">
    <location>
        <begin position="35"/>
        <end position="46"/>
    </location>
</feature>
<feature type="compositionally biased region" description="Low complexity" evidence="1">
    <location>
        <begin position="89"/>
        <end position="106"/>
    </location>
</feature>
<feature type="compositionally biased region" description="Low complexity" evidence="1">
    <location>
        <begin position="549"/>
        <end position="558"/>
    </location>
</feature>
<feature type="compositionally biased region" description="Basic residues" evidence="1">
    <location>
        <begin position="273"/>
        <end position="285"/>
    </location>
</feature>
<dbReference type="HOGENOM" id="CLU_027005_0_0_1"/>
<evidence type="ECO:0000313" key="2">
    <source>
        <dbReference type="EMBL" id="EJT77195.1"/>
    </source>
</evidence>
<feature type="compositionally biased region" description="Low complexity" evidence="1">
    <location>
        <begin position="711"/>
        <end position="725"/>
    </location>
</feature>
<dbReference type="EMBL" id="GL385397">
    <property type="protein sequence ID" value="EJT77195.1"/>
    <property type="molecule type" value="Genomic_DNA"/>
</dbReference>
<feature type="compositionally biased region" description="Basic residues" evidence="1">
    <location>
        <begin position="453"/>
        <end position="469"/>
    </location>
</feature>
<dbReference type="EnsemblFungi" id="EJT77195">
    <property type="protein sequence ID" value="EJT77195"/>
    <property type="gene ID" value="GGTG_07107"/>
</dbReference>
<reference evidence="2" key="3">
    <citation type="submission" date="2010-09" db="EMBL/GenBank/DDBJ databases">
        <title>Annotation of Gaeumannomyces graminis var. tritici R3-111a-1.</title>
        <authorList>
            <consortium name="The Broad Institute Genome Sequencing Platform"/>
            <person name="Ma L.-J."/>
            <person name="Dead R."/>
            <person name="Young S.K."/>
            <person name="Zeng Q."/>
            <person name="Gargeya S."/>
            <person name="Fitzgerald M."/>
            <person name="Haas B."/>
            <person name="Abouelleil A."/>
            <person name="Alvarado L."/>
            <person name="Arachchi H.M."/>
            <person name="Berlin A."/>
            <person name="Brown A."/>
            <person name="Chapman S.B."/>
            <person name="Chen Z."/>
            <person name="Dunbar C."/>
            <person name="Freedman E."/>
            <person name="Gearin G."/>
            <person name="Gellesch M."/>
            <person name="Goldberg J."/>
            <person name="Griggs A."/>
            <person name="Gujja S."/>
            <person name="Heiman D."/>
            <person name="Howarth C."/>
            <person name="Larson L."/>
            <person name="Lui A."/>
            <person name="MacDonald P.J.P."/>
            <person name="Mehta T."/>
            <person name="Montmayeur A."/>
            <person name="Murphy C."/>
            <person name="Neiman D."/>
            <person name="Pearson M."/>
            <person name="Priest M."/>
            <person name="Roberts A."/>
            <person name="Saif S."/>
            <person name="Shea T."/>
            <person name="Shenoy N."/>
            <person name="Sisk P."/>
            <person name="Stolte C."/>
            <person name="Sykes S."/>
            <person name="Yandava C."/>
            <person name="Wortman J."/>
            <person name="Nusbaum C."/>
            <person name="Birren B."/>
        </authorList>
    </citation>
    <scope>NUCLEOTIDE SEQUENCE</scope>
    <source>
        <strain evidence="2">R3-111a-1</strain>
    </source>
</reference>
<reference evidence="2" key="2">
    <citation type="submission" date="2010-07" db="EMBL/GenBank/DDBJ databases">
        <authorList>
            <consortium name="The Broad Institute Genome Sequencing Platform"/>
            <consortium name="Broad Institute Genome Sequencing Center for Infectious Disease"/>
            <person name="Ma L.-J."/>
            <person name="Dead R."/>
            <person name="Young S."/>
            <person name="Zeng Q."/>
            <person name="Koehrsen M."/>
            <person name="Alvarado L."/>
            <person name="Berlin A."/>
            <person name="Chapman S.B."/>
            <person name="Chen Z."/>
            <person name="Freedman E."/>
            <person name="Gellesch M."/>
            <person name="Goldberg J."/>
            <person name="Griggs A."/>
            <person name="Gujja S."/>
            <person name="Heilman E.R."/>
            <person name="Heiman D."/>
            <person name="Hepburn T."/>
            <person name="Howarth C."/>
            <person name="Jen D."/>
            <person name="Larson L."/>
            <person name="Mehta T."/>
            <person name="Neiman D."/>
            <person name="Pearson M."/>
            <person name="Roberts A."/>
            <person name="Saif S."/>
            <person name="Shea T."/>
            <person name="Shenoy N."/>
            <person name="Sisk P."/>
            <person name="Stolte C."/>
            <person name="Sykes S."/>
            <person name="Walk T."/>
            <person name="White J."/>
            <person name="Yandava C."/>
            <person name="Haas B."/>
            <person name="Nusbaum C."/>
            <person name="Birren B."/>
        </authorList>
    </citation>
    <scope>NUCLEOTIDE SEQUENCE</scope>
    <source>
        <strain evidence="2">R3-111a-1</strain>
    </source>
</reference>
<protein>
    <submittedName>
        <fullName evidence="2 3">Uncharacterized protein</fullName>
    </submittedName>
</protein>
<sequence length="750" mass="78136">MQSINNRTHARGPPEQRLAPDARMVSAVAGRDCGPPSSLSPRLYRPFTPTATTDPSSSRAYPATPGHPPLRSGAAGIVLRASPPHKQRSSSLSSTRPATTTSASATKRGPLPPSFPLFFGAGSNQSSASIAPSTAEVRPAPVDGGTAALRELNTNFPSNVYRHISAKSSGAQSKTYSQPVIVRTYNGPYGEGNKNRNNSGSRPVTTRTPLPVSSDSANGARAAQTPGQILAGKENTGDSSRNDDSSDGSGSKENSVVNDLWTSNNHPSSKPNMPRHHPPAPKKRGFGLMLPWQRGDWSAGDDGNGLHSGVATAERPKYPPLEAFTMKGIIQAERFQQSELDVSLDQIAELYARSRYSLSNQYEVHVTPHGSGMGFAEPGGTAAVGVGRRKAGSAASTTGGSYHPGSHRSGSVRRYHGHQLIGPTLQATWSEDEADEASVVAASVSTTGVAARSQRKRRGAGAGGQRRKSAAYGTLETIMSSSRSSSEDKEKKKSASELTEEVRGRAERAAGKYGEGGSAAAGQQTDVPQSAAGGINDRQLSRRDDESTSQQAAASGGSPTRRKGSASFAHAVIDSSRSRHDTTSPRSSASALVSQPALPQTSTGEVESRTTVTLGTGRVRERSHNARSAGSGRRQPQPTQLRDGVEAATGIIVVGMAALPAAPRAARRNSLLKQEPVTAVAATAATAQDPRAGGGSGLLAGLNGWIPWRGAAASQPSQHQQPSAATDGLRDLLKSVDKKTAKGKGVERLG</sequence>